<dbReference type="OrthoDB" id="2274644at2759"/>
<dbReference type="EMBL" id="JACXVP010000007">
    <property type="protein sequence ID" value="KAG5594911.1"/>
    <property type="molecule type" value="Genomic_DNA"/>
</dbReference>
<dbReference type="AlphaFoldDB" id="A0A9J5Y4T0"/>
<evidence type="ECO:0000256" key="1">
    <source>
        <dbReference type="SAM" id="MobiDB-lite"/>
    </source>
</evidence>
<accession>A0A9J5Y4T0</accession>
<reference evidence="2 3" key="1">
    <citation type="submission" date="2020-09" db="EMBL/GenBank/DDBJ databases">
        <title>De no assembly of potato wild relative species, Solanum commersonii.</title>
        <authorList>
            <person name="Cho K."/>
        </authorList>
    </citation>
    <scope>NUCLEOTIDE SEQUENCE [LARGE SCALE GENOMIC DNA]</scope>
    <source>
        <strain evidence="2">LZ3.2</strain>
        <tissue evidence="2">Leaf</tissue>
    </source>
</reference>
<protein>
    <submittedName>
        <fullName evidence="2">Uncharacterized protein</fullName>
    </submittedName>
</protein>
<name>A0A9J5Y4T0_SOLCO</name>
<dbReference type="Proteomes" id="UP000824120">
    <property type="component" value="Chromosome 7"/>
</dbReference>
<sequence>MRVFVSNGNDPDAVAKSMHKFVNYEKRKKVLAAEVLVTLLVKSVEKIWAKGLCASTYEASWLSKTRDSKVEDFTDRCQNVARVVGKAEKMEIQPLFLVEISRSRNIREDGNATTLLYRDINKPDQSKESQKEIHSAIPSEPITTKIKWSIEGWEGLTLVSCGQSKGKWSTEGWEDVHSARWGQPKENSGPSDSPWPKGKWSTKRWGKSSLANWGQSNGDNVPPNSIWTKRKRSDETWGETSTYQWLGKLDTKIWPKRKHNNKYAPKVKWSKMQT</sequence>
<keyword evidence="3" id="KW-1185">Reference proteome</keyword>
<comment type="caution">
    <text evidence="2">The sequence shown here is derived from an EMBL/GenBank/DDBJ whole genome shotgun (WGS) entry which is preliminary data.</text>
</comment>
<feature type="compositionally biased region" description="Polar residues" evidence="1">
    <location>
        <begin position="209"/>
        <end position="227"/>
    </location>
</feature>
<gene>
    <name evidence="2" type="ORF">H5410_036143</name>
</gene>
<evidence type="ECO:0000313" key="2">
    <source>
        <dbReference type="EMBL" id="KAG5594911.1"/>
    </source>
</evidence>
<proteinExistence type="predicted"/>
<feature type="region of interest" description="Disordered" evidence="1">
    <location>
        <begin position="169"/>
        <end position="239"/>
    </location>
</feature>
<evidence type="ECO:0000313" key="3">
    <source>
        <dbReference type="Proteomes" id="UP000824120"/>
    </source>
</evidence>
<organism evidence="2 3">
    <name type="scientific">Solanum commersonii</name>
    <name type="common">Commerson's wild potato</name>
    <name type="synonym">Commerson's nightshade</name>
    <dbReference type="NCBI Taxonomy" id="4109"/>
    <lineage>
        <taxon>Eukaryota</taxon>
        <taxon>Viridiplantae</taxon>
        <taxon>Streptophyta</taxon>
        <taxon>Embryophyta</taxon>
        <taxon>Tracheophyta</taxon>
        <taxon>Spermatophyta</taxon>
        <taxon>Magnoliopsida</taxon>
        <taxon>eudicotyledons</taxon>
        <taxon>Gunneridae</taxon>
        <taxon>Pentapetalae</taxon>
        <taxon>asterids</taxon>
        <taxon>lamiids</taxon>
        <taxon>Solanales</taxon>
        <taxon>Solanaceae</taxon>
        <taxon>Solanoideae</taxon>
        <taxon>Solaneae</taxon>
        <taxon>Solanum</taxon>
    </lineage>
</organism>